<protein>
    <submittedName>
        <fullName evidence="2">Uncharacterized protein</fullName>
    </submittedName>
</protein>
<evidence type="ECO:0000313" key="3">
    <source>
        <dbReference type="Proteomes" id="UP000489600"/>
    </source>
</evidence>
<dbReference type="AlphaFoldDB" id="A0A565CWN0"/>
<dbReference type="EMBL" id="CABITT030000008">
    <property type="protein sequence ID" value="VVB17816.1"/>
    <property type="molecule type" value="Genomic_DNA"/>
</dbReference>
<comment type="caution">
    <text evidence="2">The sequence shown here is derived from an EMBL/GenBank/DDBJ whole genome shotgun (WGS) entry which is preliminary data.</text>
</comment>
<gene>
    <name evidence="2" type="ORF">ANE_LOCUS28260</name>
</gene>
<feature type="transmembrane region" description="Helical" evidence="1">
    <location>
        <begin position="64"/>
        <end position="86"/>
    </location>
</feature>
<keyword evidence="1" id="KW-1133">Transmembrane helix</keyword>
<keyword evidence="1" id="KW-0812">Transmembrane</keyword>
<accession>A0A565CWN0</accession>
<dbReference type="Proteomes" id="UP000489600">
    <property type="component" value="Unassembled WGS sequence"/>
</dbReference>
<proteinExistence type="predicted"/>
<keyword evidence="3" id="KW-1185">Reference proteome</keyword>
<evidence type="ECO:0000313" key="2">
    <source>
        <dbReference type="EMBL" id="VVB17816.1"/>
    </source>
</evidence>
<reference evidence="2" key="1">
    <citation type="submission" date="2019-07" db="EMBL/GenBank/DDBJ databases">
        <authorList>
            <person name="Dittberner H."/>
        </authorList>
    </citation>
    <scope>NUCLEOTIDE SEQUENCE [LARGE SCALE GENOMIC DNA]</scope>
</reference>
<name>A0A565CWN0_9BRAS</name>
<evidence type="ECO:0000256" key="1">
    <source>
        <dbReference type="SAM" id="Phobius"/>
    </source>
</evidence>
<feature type="transmembrane region" description="Helical" evidence="1">
    <location>
        <begin position="36"/>
        <end position="58"/>
    </location>
</feature>
<keyword evidence="1" id="KW-0472">Membrane</keyword>
<organism evidence="2 3">
    <name type="scientific">Arabis nemorensis</name>
    <dbReference type="NCBI Taxonomy" id="586526"/>
    <lineage>
        <taxon>Eukaryota</taxon>
        <taxon>Viridiplantae</taxon>
        <taxon>Streptophyta</taxon>
        <taxon>Embryophyta</taxon>
        <taxon>Tracheophyta</taxon>
        <taxon>Spermatophyta</taxon>
        <taxon>Magnoliopsida</taxon>
        <taxon>eudicotyledons</taxon>
        <taxon>Gunneridae</taxon>
        <taxon>Pentapetalae</taxon>
        <taxon>rosids</taxon>
        <taxon>malvids</taxon>
        <taxon>Brassicales</taxon>
        <taxon>Brassicaceae</taxon>
        <taxon>Arabideae</taxon>
        <taxon>Arabis</taxon>
    </lineage>
</organism>
<sequence>MTVHQATLFLEALCDILVGFKDQVCKEEEEDWSKLLVCNFVSGVIAVPSYFLVMGSMTKREKNIAMWTFAAAVVGSAISTFDSSIIKDKSRMQSLQDAFRAMSSKHYKDTHAP</sequence>